<dbReference type="InterPro" id="IPR044672">
    <property type="entry name" value="MOCS2A"/>
</dbReference>
<dbReference type="HAMAP" id="MF_03051">
    <property type="entry name" value="MOCS2A"/>
    <property type="match status" value="1"/>
</dbReference>
<keyword evidence="2 5" id="KW-0597">Phosphoprotein</keyword>
<dbReference type="GO" id="GO:0000166">
    <property type="term" value="F:nucleotide binding"/>
    <property type="evidence" value="ECO:0007669"/>
    <property type="project" value="UniProtKB-KW"/>
</dbReference>
<dbReference type="RefSeq" id="XP_033530707.1">
    <property type="nucleotide sequence ID" value="XM_033674132.1"/>
</dbReference>
<comment type="subunit">
    <text evidence="5">Heterotetramer; composed of 2 small (MOCS2A) and 2 large (MOCS2B) subunits.</text>
</comment>
<reference evidence="6 8" key="1">
    <citation type="submission" date="2020-01" db="EMBL/GenBank/DDBJ databases">
        <authorList>
            <consortium name="DOE Joint Genome Institute"/>
            <person name="Haridas S."/>
            <person name="Albert R."/>
            <person name="Binder M."/>
            <person name="Bloem J."/>
            <person name="Labutti K."/>
            <person name="Salamov A."/>
            <person name="Andreopoulos B."/>
            <person name="Baker S.E."/>
            <person name="Barry K."/>
            <person name="Bills G."/>
            <person name="Bluhm B.H."/>
            <person name="Cannon C."/>
            <person name="Castanera R."/>
            <person name="Culley D.E."/>
            <person name="Daum C."/>
            <person name="Ezra D."/>
            <person name="Gonzalez J.B."/>
            <person name="Henrissat B."/>
            <person name="Kuo A."/>
            <person name="Liang C."/>
            <person name="Lipzen A."/>
            <person name="Lutzoni F."/>
            <person name="Magnuson J."/>
            <person name="Mondo S."/>
            <person name="Nolan M."/>
            <person name="Ohm R."/>
            <person name="Pangilinan J."/>
            <person name="Park H.-J."/>
            <person name="Ramirez L."/>
            <person name="Alfaro M."/>
            <person name="Sun H."/>
            <person name="Tritt A."/>
            <person name="Yoshinaga Y."/>
            <person name="Zwiers L.-H."/>
            <person name="Turgeon B.G."/>
            <person name="Goodwin S.B."/>
            <person name="Spatafora J.W."/>
            <person name="Crous P.W."/>
            <person name="Grigoriev I.V."/>
        </authorList>
    </citation>
    <scope>NUCLEOTIDE SEQUENCE</scope>
    <source>
        <strain evidence="6 8">CBS 781.70</strain>
    </source>
</reference>
<evidence type="ECO:0000256" key="1">
    <source>
        <dbReference type="ARBA" id="ARBA00022490"/>
    </source>
</evidence>
<proteinExistence type="inferred from homology"/>
<accession>A0A6G1FTM7</accession>
<gene>
    <name evidence="5" type="primary">cnxG</name>
    <name evidence="6 8" type="ORF">P152DRAFT_175480</name>
</gene>
<dbReference type="Proteomes" id="UP000504638">
    <property type="component" value="Unplaced"/>
</dbReference>
<comment type="PTM">
    <text evidence="5">C-terminal thiocarboxylation occurs in 2 steps, it is first acyl-adenylated (-COAMP) via the hesA/moeB/thiF part of UBA4, then thiocarboxylated (-COSH) via the rhodanese domain of UBA4.</text>
</comment>
<reference evidence="8" key="3">
    <citation type="submission" date="2025-04" db="UniProtKB">
        <authorList>
            <consortium name="RefSeq"/>
        </authorList>
    </citation>
    <scope>IDENTIFICATION</scope>
    <source>
        <strain evidence="8">CBS 781.70</strain>
    </source>
</reference>
<evidence type="ECO:0000313" key="8">
    <source>
        <dbReference type="RefSeq" id="XP_033530707.1"/>
    </source>
</evidence>
<evidence type="ECO:0000256" key="4">
    <source>
        <dbReference type="ARBA" id="ARBA00023150"/>
    </source>
</evidence>
<evidence type="ECO:0000256" key="2">
    <source>
        <dbReference type="ARBA" id="ARBA00022553"/>
    </source>
</evidence>
<dbReference type="InterPro" id="IPR012675">
    <property type="entry name" value="Beta-grasp_dom_sf"/>
</dbReference>
<dbReference type="InterPro" id="IPR028887">
    <property type="entry name" value="MOCS2A_euk"/>
</dbReference>
<evidence type="ECO:0000256" key="5">
    <source>
        <dbReference type="HAMAP-Rule" id="MF_03051"/>
    </source>
</evidence>
<dbReference type="GO" id="GO:1990133">
    <property type="term" value="C:molybdopterin adenylyltransferase complex"/>
    <property type="evidence" value="ECO:0007669"/>
    <property type="project" value="TreeGrafter"/>
</dbReference>
<comment type="pathway">
    <text evidence="5">Cofactor biosynthesis; molybdopterin biosynthesis.</text>
</comment>
<dbReference type="Gene3D" id="3.10.20.30">
    <property type="match status" value="1"/>
</dbReference>
<evidence type="ECO:0000313" key="7">
    <source>
        <dbReference type="Proteomes" id="UP000504638"/>
    </source>
</evidence>
<dbReference type="GO" id="GO:1990140">
    <property type="term" value="C:molybdopterin synthase complex"/>
    <property type="evidence" value="ECO:0007669"/>
    <property type="project" value="UniProtKB-UniRule"/>
</dbReference>
<dbReference type="PANTHER" id="PTHR33359:SF1">
    <property type="entry name" value="MOLYBDOPTERIN SYNTHASE SULFUR CARRIER SUBUNIT"/>
    <property type="match status" value="1"/>
</dbReference>
<dbReference type="PANTHER" id="PTHR33359">
    <property type="entry name" value="MOLYBDOPTERIN SYNTHASE SULFUR CARRIER SUBUNIT"/>
    <property type="match status" value="1"/>
</dbReference>
<dbReference type="GO" id="GO:0030366">
    <property type="term" value="F:molybdopterin synthase activity"/>
    <property type="evidence" value="ECO:0007669"/>
    <property type="project" value="UniProtKB-UniRule"/>
</dbReference>
<dbReference type="OrthoDB" id="5595860at2759"/>
<keyword evidence="1 5" id="KW-0963">Cytoplasm</keyword>
<organism evidence="6">
    <name type="scientific">Eremomyces bilateralis CBS 781.70</name>
    <dbReference type="NCBI Taxonomy" id="1392243"/>
    <lineage>
        <taxon>Eukaryota</taxon>
        <taxon>Fungi</taxon>
        <taxon>Dikarya</taxon>
        <taxon>Ascomycota</taxon>
        <taxon>Pezizomycotina</taxon>
        <taxon>Dothideomycetes</taxon>
        <taxon>Dothideomycetes incertae sedis</taxon>
        <taxon>Eremomycetales</taxon>
        <taxon>Eremomycetaceae</taxon>
        <taxon>Eremomyces</taxon>
    </lineage>
</organism>
<dbReference type="Pfam" id="PF02597">
    <property type="entry name" value="ThiS"/>
    <property type="match status" value="1"/>
</dbReference>
<evidence type="ECO:0000256" key="3">
    <source>
        <dbReference type="ARBA" id="ARBA00022741"/>
    </source>
</evidence>
<dbReference type="SUPFAM" id="SSF54285">
    <property type="entry name" value="MoaD/ThiS"/>
    <property type="match status" value="1"/>
</dbReference>
<feature type="modified residue" description="Glycyl adenylate; alternate" evidence="5">
    <location>
        <position position="92"/>
    </location>
</feature>
<keyword evidence="3 5" id="KW-0547">Nucleotide-binding</keyword>
<dbReference type="UniPathway" id="UPA00344"/>
<reference evidence="8" key="2">
    <citation type="submission" date="2020-04" db="EMBL/GenBank/DDBJ databases">
        <authorList>
            <consortium name="NCBI Genome Project"/>
        </authorList>
    </citation>
    <scope>NUCLEOTIDE SEQUENCE</scope>
    <source>
        <strain evidence="8">CBS 781.70</strain>
    </source>
</reference>
<dbReference type="CDD" id="cd00754">
    <property type="entry name" value="Ubl_MoaD"/>
    <property type="match status" value="1"/>
</dbReference>
<comment type="similarity">
    <text evidence="5">Belongs to the MoaD family. MOCS2A subfamily.</text>
</comment>
<dbReference type="GO" id="GO:0006777">
    <property type="term" value="P:Mo-molybdopterin cofactor biosynthetic process"/>
    <property type="evidence" value="ECO:0007669"/>
    <property type="project" value="UniProtKB-UniRule"/>
</dbReference>
<comment type="function">
    <text evidence="5">Acts as a sulfur carrier required for molybdopterin biosynthesis. Component of the molybdopterin synthase complex that catalyzes the conversion of precursor Z into molybdopterin by mediating the incorporation of 2 sulfur atoms into precursor Z to generate a dithiolene group. In the complex, serves as sulfur donor by being thiocarboxylated (-COSH) at its C-terminus by UBA4. After interaction with MOCS2B, the sulfur is then transferred to precursor Z to form molybdopterin.</text>
</comment>
<comment type="subcellular location">
    <subcellularLocation>
        <location evidence="5">Cytoplasm</location>
    </subcellularLocation>
</comment>
<name>A0A6G1FTM7_9PEZI</name>
<sequence length="92" mass="10130">MTSQTKPSGQFKILYFASATSFTNKSEEYLDAPLNSRELFDVLDQMYPGMKASVLDSSAVTRNLEYLDLEDDDPTIFQAGDEVAIIPPVSSG</sequence>
<keyword evidence="7" id="KW-1185">Reference proteome</keyword>
<keyword evidence="4 5" id="KW-0501">Molybdenum cofactor biosynthesis</keyword>
<feature type="modified residue" description="1-thioglycine; alternate" evidence="5">
    <location>
        <position position="92"/>
    </location>
</feature>
<dbReference type="EMBL" id="ML975176">
    <property type="protein sequence ID" value="KAF1809076.1"/>
    <property type="molecule type" value="Genomic_DNA"/>
</dbReference>
<dbReference type="InterPro" id="IPR003749">
    <property type="entry name" value="ThiS/MoaD-like"/>
</dbReference>
<protein>
    <recommendedName>
        <fullName evidence="5">Molybdopterin synthase sulfur carrier subunit</fullName>
    </recommendedName>
    <alternativeName>
        <fullName evidence="5">Common component for nitrate reductase and xanthine dehydrogenase protein G</fullName>
    </alternativeName>
    <alternativeName>
        <fullName evidence="5">Molybdenum cofactor synthesis protein 2 small subunit</fullName>
    </alternativeName>
    <alternativeName>
        <fullName evidence="5">Molybdenum cofactor synthesis protein 2A</fullName>
    </alternativeName>
    <alternativeName>
        <fullName evidence="5">Sulfur carrier protein MOCS2A</fullName>
        <shortName evidence="5">MOCS2A</shortName>
    </alternativeName>
</protein>
<evidence type="ECO:0000313" key="6">
    <source>
        <dbReference type="EMBL" id="KAF1809076.1"/>
    </source>
</evidence>
<dbReference type="AlphaFoldDB" id="A0A6G1FTM7"/>
<dbReference type="InterPro" id="IPR016155">
    <property type="entry name" value="Mopterin_synth/thiamin_S_b"/>
</dbReference>